<organism evidence="1 2">
    <name type="scientific">Enterococcus alishanensis</name>
    <dbReference type="NCBI Taxonomy" id="1303817"/>
    <lineage>
        <taxon>Bacteria</taxon>
        <taxon>Bacillati</taxon>
        <taxon>Bacillota</taxon>
        <taxon>Bacilli</taxon>
        <taxon>Lactobacillales</taxon>
        <taxon>Enterococcaceae</taxon>
        <taxon>Enterococcus</taxon>
    </lineage>
</organism>
<protein>
    <submittedName>
        <fullName evidence="1">Uncharacterized protein</fullName>
    </submittedName>
</protein>
<evidence type="ECO:0000313" key="2">
    <source>
        <dbReference type="Proteomes" id="UP000774130"/>
    </source>
</evidence>
<accession>A0ABS6T8P5</accession>
<dbReference type="RefSeq" id="WP_218324338.1">
    <property type="nucleotide sequence ID" value="NZ_JAHUZB010000001.1"/>
</dbReference>
<evidence type="ECO:0000313" key="1">
    <source>
        <dbReference type="EMBL" id="MBV7389271.1"/>
    </source>
</evidence>
<dbReference type="Proteomes" id="UP000774130">
    <property type="component" value="Unassembled WGS sequence"/>
</dbReference>
<sequence>MEKKSVYFIEETQKIEGSYIEIDTLGIYDNQNQAEEAYENMIKEPKKSSGIVLNEYVIQAEDNFFKRLLNSWKKLPAEFYRKMTILTFRPLAEFQA</sequence>
<keyword evidence="2" id="KW-1185">Reference proteome</keyword>
<gene>
    <name evidence="1" type="ORF">KUA55_01150</name>
</gene>
<name>A0ABS6T8P5_9ENTE</name>
<reference evidence="1 2" key="1">
    <citation type="submission" date="2021-06" db="EMBL/GenBank/DDBJ databases">
        <title>Enterococcus alishanensis sp. nov., a novel lactic acid bacterium isolated from fresh coffee beans.</title>
        <authorList>
            <person name="Chen Y.-S."/>
        </authorList>
    </citation>
    <scope>NUCLEOTIDE SEQUENCE [LARGE SCALE GENOMIC DNA]</scope>
    <source>
        <strain evidence="1 2">ALS3</strain>
    </source>
</reference>
<dbReference type="EMBL" id="JAHUZB010000001">
    <property type="protein sequence ID" value="MBV7389271.1"/>
    <property type="molecule type" value="Genomic_DNA"/>
</dbReference>
<proteinExistence type="predicted"/>
<comment type="caution">
    <text evidence="1">The sequence shown here is derived from an EMBL/GenBank/DDBJ whole genome shotgun (WGS) entry which is preliminary data.</text>
</comment>